<comment type="caution">
    <text evidence="1">The sequence shown here is derived from an EMBL/GenBank/DDBJ whole genome shotgun (WGS) entry which is preliminary data.</text>
</comment>
<dbReference type="Proteomes" id="UP001348265">
    <property type="component" value="Unassembled WGS sequence"/>
</dbReference>
<evidence type="ECO:0000313" key="2">
    <source>
        <dbReference type="Proteomes" id="UP001348265"/>
    </source>
</evidence>
<organism evidence="1 2">
    <name type="scientific">Streptomyces chrestomyceticus</name>
    <dbReference type="NCBI Taxonomy" id="68185"/>
    <lineage>
        <taxon>Bacteria</taxon>
        <taxon>Bacillati</taxon>
        <taxon>Actinomycetota</taxon>
        <taxon>Actinomycetes</taxon>
        <taxon>Kitasatosporales</taxon>
        <taxon>Streptomycetaceae</taxon>
        <taxon>Streptomyces</taxon>
    </lineage>
</organism>
<gene>
    <name evidence="1" type="ORF">RB636_37635</name>
</gene>
<dbReference type="RefSeq" id="WP_331789801.1">
    <property type="nucleotide sequence ID" value="NZ_JAVFKM010000034.1"/>
</dbReference>
<name>A0ABU7X550_9ACTN</name>
<accession>A0ABU7X550</accession>
<evidence type="ECO:0000313" key="1">
    <source>
        <dbReference type="EMBL" id="MEF3118888.1"/>
    </source>
</evidence>
<reference evidence="1 2" key="1">
    <citation type="submission" date="2023-08" db="EMBL/GenBank/DDBJ databases">
        <authorList>
            <person name="Sharma P."/>
            <person name="Verma V."/>
            <person name="Mohan M.K."/>
            <person name="Dubey A.K."/>
        </authorList>
    </citation>
    <scope>NUCLEOTIDE SEQUENCE [LARGE SCALE GENOMIC DNA]</scope>
    <source>
        <strain evidence="1 2">ADP4</strain>
    </source>
</reference>
<keyword evidence="2" id="KW-1185">Reference proteome</keyword>
<protein>
    <submittedName>
        <fullName evidence="1">Uncharacterized protein</fullName>
    </submittedName>
</protein>
<proteinExistence type="predicted"/>
<sequence>MLGSLSCRLQGSGPVSFDFAHWAEEWSVPVARLREAVAWLVEYEFLALGGDVGGIARLWVNPSVACAPWTDPRTVASRHRFPFITMAERGMAAEQPVIIQPYDAVGWDDFYRRHLDLIEDPCCFSSAGCPVHDR</sequence>
<dbReference type="EMBL" id="JAVFKM010000034">
    <property type="protein sequence ID" value="MEF3118888.1"/>
    <property type="molecule type" value="Genomic_DNA"/>
</dbReference>